<dbReference type="EMBL" id="AMQN01017164">
    <property type="status" value="NOT_ANNOTATED_CDS"/>
    <property type="molecule type" value="Genomic_DNA"/>
</dbReference>
<keyword evidence="3" id="KW-0808">Transferase</keyword>
<protein>
    <recommendedName>
        <fullName evidence="7">Glucuronosyltransferase</fullName>
    </recommendedName>
</protein>
<evidence type="ECO:0000256" key="3">
    <source>
        <dbReference type="ARBA" id="ARBA00022679"/>
    </source>
</evidence>
<gene>
    <name evidence="4" type="ORF">CAPTEDRAFT_145299</name>
</gene>
<evidence type="ECO:0000256" key="2">
    <source>
        <dbReference type="ARBA" id="ARBA00022676"/>
    </source>
</evidence>
<evidence type="ECO:0000313" key="4">
    <source>
        <dbReference type="EMBL" id="ELU16960.1"/>
    </source>
</evidence>
<reference evidence="5" key="3">
    <citation type="submission" date="2015-06" db="UniProtKB">
        <authorList>
            <consortium name="EnsemblMetazoa"/>
        </authorList>
    </citation>
    <scope>IDENTIFICATION</scope>
</reference>
<dbReference type="GO" id="GO:0008194">
    <property type="term" value="F:UDP-glycosyltransferase activity"/>
    <property type="evidence" value="ECO:0007669"/>
    <property type="project" value="InterPro"/>
</dbReference>
<dbReference type="SUPFAM" id="SSF53756">
    <property type="entry name" value="UDP-Glycosyltransferase/glycogen phosphorylase"/>
    <property type="match status" value="1"/>
</dbReference>
<evidence type="ECO:0000313" key="5">
    <source>
        <dbReference type="EnsemblMetazoa" id="CapteP145299"/>
    </source>
</evidence>
<evidence type="ECO:0000256" key="1">
    <source>
        <dbReference type="ARBA" id="ARBA00009995"/>
    </source>
</evidence>
<dbReference type="PANTHER" id="PTHR48043">
    <property type="entry name" value="EG:EG0003.4 PROTEIN-RELATED"/>
    <property type="match status" value="1"/>
</dbReference>
<comment type="similarity">
    <text evidence="1">Belongs to the UDP-glycosyltransferase family.</text>
</comment>
<reference evidence="6" key="1">
    <citation type="submission" date="2012-12" db="EMBL/GenBank/DDBJ databases">
        <authorList>
            <person name="Hellsten U."/>
            <person name="Grimwood J."/>
            <person name="Chapman J.A."/>
            <person name="Shapiro H."/>
            <person name="Aerts A."/>
            <person name="Otillar R.P."/>
            <person name="Terry A.Y."/>
            <person name="Boore J.L."/>
            <person name="Simakov O."/>
            <person name="Marletaz F."/>
            <person name="Cho S.-J."/>
            <person name="Edsinger-Gonzales E."/>
            <person name="Havlak P."/>
            <person name="Kuo D.-H."/>
            <person name="Larsson T."/>
            <person name="Lv J."/>
            <person name="Arendt D."/>
            <person name="Savage R."/>
            <person name="Osoegawa K."/>
            <person name="de Jong P."/>
            <person name="Lindberg D.R."/>
            <person name="Seaver E.C."/>
            <person name="Weisblat D.A."/>
            <person name="Putnam N.H."/>
            <person name="Grigoriev I.V."/>
            <person name="Rokhsar D.S."/>
        </authorList>
    </citation>
    <scope>NUCLEOTIDE SEQUENCE</scope>
    <source>
        <strain evidence="6">I ESC-2004</strain>
    </source>
</reference>
<dbReference type="OrthoDB" id="6280089at2759"/>
<dbReference type="Proteomes" id="UP000014760">
    <property type="component" value="Unassembled WGS sequence"/>
</dbReference>
<dbReference type="InterPro" id="IPR050271">
    <property type="entry name" value="UDP-glycosyltransferase"/>
</dbReference>
<dbReference type="CDD" id="cd03784">
    <property type="entry name" value="GT1_Gtf-like"/>
    <property type="match status" value="1"/>
</dbReference>
<evidence type="ECO:0000313" key="6">
    <source>
        <dbReference type="Proteomes" id="UP000014760"/>
    </source>
</evidence>
<dbReference type="STRING" id="283909.R7VKQ3"/>
<dbReference type="Pfam" id="PF00201">
    <property type="entry name" value="UDPGT"/>
    <property type="match status" value="1"/>
</dbReference>
<keyword evidence="6" id="KW-1185">Reference proteome</keyword>
<evidence type="ECO:0008006" key="7">
    <source>
        <dbReference type="Google" id="ProtNLM"/>
    </source>
</evidence>
<dbReference type="AlphaFoldDB" id="R7VKQ3"/>
<dbReference type="InterPro" id="IPR002213">
    <property type="entry name" value="UDP_glucos_trans"/>
</dbReference>
<proteinExistence type="inferred from homology"/>
<dbReference type="EMBL" id="KB292798">
    <property type="protein sequence ID" value="ELU16960.1"/>
    <property type="molecule type" value="Genomic_DNA"/>
</dbReference>
<name>R7VKQ3_CAPTE</name>
<sequence>MDASNEVILLSFGSTVEAFPQDVLARFHEAFSQIAQTVVMRQSLSPVIEVPPNVYVTPKWLPQNDILGHAKTVLFINHCGNNGQYESLYHGVPLIGIPMFGDQFHNCHRAEAHGYGLDMRGIHEFSADDLVKAIHEVIQNP</sequence>
<reference evidence="4 6" key="2">
    <citation type="journal article" date="2013" name="Nature">
        <title>Insights into bilaterian evolution from three spiralian genomes.</title>
        <authorList>
            <person name="Simakov O."/>
            <person name="Marletaz F."/>
            <person name="Cho S.J."/>
            <person name="Edsinger-Gonzales E."/>
            <person name="Havlak P."/>
            <person name="Hellsten U."/>
            <person name="Kuo D.H."/>
            <person name="Larsson T."/>
            <person name="Lv J."/>
            <person name="Arendt D."/>
            <person name="Savage R."/>
            <person name="Osoegawa K."/>
            <person name="de Jong P."/>
            <person name="Grimwood J."/>
            <person name="Chapman J.A."/>
            <person name="Shapiro H."/>
            <person name="Aerts A."/>
            <person name="Otillar R.P."/>
            <person name="Terry A.Y."/>
            <person name="Boore J.L."/>
            <person name="Grigoriev I.V."/>
            <person name="Lindberg D.R."/>
            <person name="Seaver E.C."/>
            <person name="Weisblat D.A."/>
            <person name="Putnam N.H."/>
            <person name="Rokhsar D.S."/>
        </authorList>
    </citation>
    <scope>NUCLEOTIDE SEQUENCE</scope>
    <source>
        <strain evidence="4 6">I ESC-2004</strain>
    </source>
</reference>
<dbReference type="HOGENOM" id="CLU_097758_1_0_1"/>
<dbReference type="EnsemblMetazoa" id="CapteT145299">
    <property type="protein sequence ID" value="CapteP145299"/>
    <property type="gene ID" value="CapteG145299"/>
</dbReference>
<dbReference type="FunFam" id="3.40.50.2000:FF:000021">
    <property type="entry name" value="UDP-glucuronosyltransferase"/>
    <property type="match status" value="1"/>
</dbReference>
<keyword evidence="2" id="KW-0328">Glycosyltransferase</keyword>
<dbReference type="OMA" id="WKLESEY"/>
<dbReference type="Gene3D" id="3.40.50.2000">
    <property type="entry name" value="Glycogen Phosphorylase B"/>
    <property type="match status" value="1"/>
</dbReference>
<feature type="non-terminal residue" evidence="4">
    <location>
        <position position="141"/>
    </location>
</feature>
<dbReference type="PANTHER" id="PTHR48043:SF145">
    <property type="entry name" value="FI06409P-RELATED"/>
    <property type="match status" value="1"/>
</dbReference>
<accession>R7VKQ3</accession>
<organism evidence="4">
    <name type="scientific">Capitella teleta</name>
    <name type="common">Polychaete worm</name>
    <dbReference type="NCBI Taxonomy" id="283909"/>
    <lineage>
        <taxon>Eukaryota</taxon>
        <taxon>Metazoa</taxon>
        <taxon>Spiralia</taxon>
        <taxon>Lophotrochozoa</taxon>
        <taxon>Annelida</taxon>
        <taxon>Polychaeta</taxon>
        <taxon>Sedentaria</taxon>
        <taxon>Scolecida</taxon>
        <taxon>Capitellidae</taxon>
        <taxon>Capitella</taxon>
    </lineage>
</organism>